<dbReference type="GO" id="GO:0046872">
    <property type="term" value="F:metal ion binding"/>
    <property type="evidence" value="ECO:0007669"/>
    <property type="project" value="UniProtKB-KW"/>
</dbReference>
<gene>
    <name evidence="6" type="ORF">AGOS_ACL083C</name>
</gene>
<keyword evidence="7" id="KW-1185">Reference proteome</keyword>
<feature type="domain" description="PPM-type phosphatase" evidence="5">
    <location>
        <begin position="133"/>
        <end position="516"/>
    </location>
</feature>
<dbReference type="OrthoDB" id="420076at2759"/>
<dbReference type="Pfam" id="PF00481">
    <property type="entry name" value="PP2C"/>
    <property type="match status" value="1"/>
</dbReference>
<dbReference type="Proteomes" id="UP000000591">
    <property type="component" value="Chromosome III"/>
</dbReference>
<dbReference type="GO" id="GO:0005739">
    <property type="term" value="C:mitochondrion"/>
    <property type="evidence" value="ECO:0000318"/>
    <property type="project" value="GO_Central"/>
</dbReference>
<dbReference type="EMBL" id="AE016816">
    <property type="protein sequence ID" value="AAS51145.1"/>
    <property type="molecule type" value="Genomic_DNA"/>
</dbReference>
<dbReference type="InterPro" id="IPR001932">
    <property type="entry name" value="PPM-type_phosphatase-like_dom"/>
</dbReference>
<dbReference type="InterPro" id="IPR036457">
    <property type="entry name" value="PPM-type-like_dom_sf"/>
</dbReference>
<dbReference type="InParanoid" id="Q75CK2"/>
<proteinExistence type="inferred from homology"/>
<keyword evidence="1" id="KW-0479">Metal-binding</keyword>
<name>Q75CK2_EREGS</name>
<dbReference type="PROSITE" id="PS51746">
    <property type="entry name" value="PPM_2"/>
    <property type="match status" value="1"/>
</dbReference>
<dbReference type="OMA" id="DHNAWNP"/>
<accession>Q75CK2</accession>
<dbReference type="KEGG" id="ago:AGOS_ACL083C"/>
<dbReference type="InterPro" id="IPR015655">
    <property type="entry name" value="PP2C"/>
</dbReference>
<dbReference type="SUPFAM" id="SSF81606">
    <property type="entry name" value="PP2C-like"/>
    <property type="match status" value="1"/>
</dbReference>
<dbReference type="PANTHER" id="PTHR13832">
    <property type="entry name" value="PROTEIN PHOSPHATASE 2C"/>
    <property type="match status" value="1"/>
</dbReference>
<sequence>MAIPTPFSPWGKAARTLSRCLSKRNFSKLVIARRLNSTHHRGKPMRLERELRYAIIGGTLLLTYSYMSSCLSSDTIKGIKQYGAPARSLSTSSDGKANGNPDTISLLTDYEVNTKLRSLEESYYVNRGKGVLRYDVSQLPSNNPIEDSRVEQIITVPNEQTQAQEELYFFGIFDGHGGPYTSSKLSEALVPYVAHQLSKIYAQGNEALTSEAIDDAIEQGFLQLDNDIVQKTLGQFFENPSKESLIEALPAVSGACSLLAMYDSNNCTLKVALTGDSRALLGRVDENGKWTVQSLTIDQTGDNADEVARIRAEHPGEPNCVRNGRVLGSLQPSRAFGDYRYKVKEINGKNVYDLPSHLKIFFRKEPREFLTPPYVTAQPEITTAQIDSSARFMVIASDGLFELLTNEEIAGLVVKWMEKHPVKKGFETLKSSARDKIPPVHDTTVHAESQRPAFRYKDANKGSAGFLMEDNNVATHLIRNALSGGGDKRYVSTLISIPSPKSRSYRDDLTVTVVFFGEEQNQPDNQLILNHEATRPLEPKL</sequence>
<dbReference type="Gene3D" id="3.60.40.10">
    <property type="entry name" value="PPM-type phosphatase domain"/>
    <property type="match status" value="1"/>
</dbReference>
<protein>
    <submittedName>
        <fullName evidence="6">ACL083Cp</fullName>
    </submittedName>
</protein>
<dbReference type="GO" id="GO:0004741">
    <property type="term" value="F:[pyruvate dehydrogenase (acetyl-transferring)]-phosphatase activity"/>
    <property type="evidence" value="ECO:0000318"/>
    <property type="project" value="GO_Central"/>
</dbReference>
<dbReference type="HOGENOM" id="CLU_021928_3_2_1"/>
<comment type="similarity">
    <text evidence="4">Belongs to the PP2C family.</text>
</comment>
<dbReference type="eggNOG" id="KOG0700">
    <property type="taxonomic scope" value="Eukaryota"/>
</dbReference>
<evidence type="ECO:0000256" key="2">
    <source>
        <dbReference type="ARBA" id="ARBA00022801"/>
    </source>
</evidence>
<dbReference type="STRING" id="284811.Q75CK2"/>
<reference evidence="6 7" key="1">
    <citation type="journal article" date="2004" name="Science">
        <title>The Ashbya gossypii genome as a tool for mapping the ancient Saccharomyces cerevisiae genome.</title>
        <authorList>
            <person name="Dietrich F.S."/>
            <person name="Voegeli S."/>
            <person name="Brachat S."/>
            <person name="Lerch A."/>
            <person name="Gates K."/>
            <person name="Steiner S."/>
            <person name="Mohr C."/>
            <person name="Pohlmann R."/>
            <person name="Luedi P."/>
            <person name="Choi S."/>
            <person name="Wing R.A."/>
            <person name="Flavier A."/>
            <person name="Gaffney T.D."/>
            <person name="Philippsen P."/>
        </authorList>
    </citation>
    <scope>NUCLEOTIDE SEQUENCE [LARGE SCALE GENOMIC DNA]</scope>
    <source>
        <strain evidence="7">ATCC 10895 / CBS 109.51 / FGSC 9923 / NRRL Y-1056</strain>
    </source>
</reference>
<evidence type="ECO:0000259" key="5">
    <source>
        <dbReference type="PROSITE" id="PS51746"/>
    </source>
</evidence>
<dbReference type="GO" id="GO:0005758">
    <property type="term" value="C:mitochondrial intermembrane space"/>
    <property type="evidence" value="ECO:0007669"/>
    <property type="project" value="EnsemblFungi"/>
</dbReference>
<keyword evidence="2 4" id="KW-0378">Hydrolase</keyword>
<reference evidence="7" key="2">
    <citation type="journal article" date="2013" name="G3 (Bethesda)">
        <title>Genomes of Ashbya fungi isolated from insects reveal four mating-type loci, numerous translocations, lack of transposons, and distinct gene duplications.</title>
        <authorList>
            <person name="Dietrich F.S."/>
            <person name="Voegeli S."/>
            <person name="Kuo S."/>
            <person name="Philippsen P."/>
        </authorList>
    </citation>
    <scope>GENOME REANNOTATION</scope>
    <source>
        <strain evidence="7">ATCC 10895 / CBS 109.51 / FGSC 9923 / NRRL Y-1056</strain>
    </source>
</reference>
<evidence type="ECO:0000256" key="4">
    <source>
        <dbReference type="RuleBase" id="RU003465"/>
    </source>
</evidence>
<dbReference type="GeneID" id="4619441"/>
<dbReference type="FunCoup" id="Q75CK2">
    <property type="interactions" value="606"/>
</dbReference>
<evidence type="ECO:0000256" key="1">
    <source>
        <dbReference type="ARBA" id="ARBA00022723"/>
    </source>
</evidence>
<dbReference type="PROSITE" id="PS01032">
    <property type="entry name" value="PPM_1"/>
    <property type="match status" value="1"/>
</dbReference>
<dbReference type="PANTHER" id="PTHR13832:SF792">
    <property type="entry name" value="GM14286P"/>
    <property type="match status" value="1"/>
</dbReference>
<dbReference type="InterPro" id="IPR000222">
    <property type="entry name" value="PP2C_BS"/>
</dbReference>
<evidence type="ECO:0000256" key="3">
    <source>
        <dbReference type="ARBA" id="ARBA00022912"/>
    </source>
</evidence>
<dbReference type="AlphaFoldDB" id="Q75CK2"/>
<evidence type="ECO:0000313" key="6">
    <source>
        <dbReference type="EMBL" id="AAS51145.1"/>
    </source>
</evidence>
<dbReference type="GO" id="GO:0005777">
    <property type="term" value="C:peroxisome"/>
    <property type="evidence" value="ECO:0007669"/>
    <property type="project" value="EnsemblFungi"/>
</dbReference>
<evidence type="ECO:0000313" key="7">
    <source>
        <dbReference type="Proteomes" id="UP000000591"/>
    </source>
</evidence>
<dbReference type="RefSeq" id="NP_983321.1">
    <property type="nucleotide sequence ID" value="NM_208674.1"/>
</dbReference>
<keyword evidence="3 4" id="KW-0904">Protein phosphatase</keyword>
<dbReference type="CDD" id="cd00143">
    <property type="entry name" value="PP2Cc"/>
    <property type="match status" value="1"/>
</dbReference>
<dbReference type="SMART" id="SM00332">
    <property type="entry name" value="PP2Cc"/>
    <property type="match status" value="1"/>
</dbReference>
<organism evidence="6 7">
    <name type="scientific">Eremothecium gossypii (strain ATCC 10895 / CBS 109.51 / FGSC 9923 / NRRL Y-1056)</name>
    <name type="common">Yeast</name>
    <name type="synonym">Ashbya gossypii</name>
    <dbReference type="NCBI Taxonomy" id="284811"/>
    <lineage>
        <taxon>Eukaryota</taxon>
        <taxon>Fungi</taxon>
        <taxon>Dikarya</taxon>
        <taxon>Ascomycota</taxon>
        <taxon>Saccharomycotina</taxon>
        <taxon>Saccharomycetes</taxon>
        <taxon>Saccharomycetales</taxon>
        <taxon>Saccharomycetaceae</taxon>
        <taxon>Eremothecium</taxon>
    </lineage>
</organism>